<organism evidence="5 6">
    <name type="scientific">Knoellia remsis</name>
    <dbReference type="NCBI Taxonomy" id="407159"/>
    <lineage>
        <taxon>Bacteria</taxon>
        <taxon>Bacillati</taxon>
        <taxon>Actinomycetota</taxon>
        <taxon>Actinomycetes</taxon>
        <taxon>Micrococcales</taxon>
        <taxon>Intrasporangiaceae</taxon>
        <taxon>Knoellia</taxon>
    </lineage>
</organism>
<dbReference type="EMBL" id="PVTI01000017">
    <property type="protein sequence ID" value="PRY57033.1"/>
    <property type="molecule type" value="Genomic_DNA"/>
</dbReference>
<keyword evidence="1" id="KW-0805">Transcription regulation</keyword>
<evidence type="ECO:0000313" key="5">
    <source>
        <dbReference type="EMBL" id="PRY57033.1"/>
    </source>
</evidence>
<dbReference type="PANTHER" id="PTHR44688">
    <property type="entry name" value="DNA-BINDING TRANSCRIPTIONAL ACTIVATOR DEVR_DOSR"/>
    <property type="match status" value="1"/>
</dbReference>
<name>A0A2T0UGF2_9MICO</name>
<evidence type="ECO:0000256" key="1">
    <source>
        <dbReference type="ARBA" id="ARBA00023015"/>
    </source>
</evidence>
<evidence type="ECO:0000259" key="4">
    <source>
        <dbReference type="PROSITE" id="PS50043"/>
    </source>
</evidence>
<protein>
    <submittedName>
        <fullName evidence="5">Regulatory LuxR family protein</fullName>
    </submittedName>
</protein>
<dbReference type="Gene3D" id="1.10.10.10">
    <property type="entry name" value="Winged helix-like DNA-binding domain superfamily/Winged helix DNA-binding domain"/>
    <property type="match status" value="1"/>
</dbReference>
<dbReference type="Pfam" id="PF00196">
    <property type="entry name" value="GerE"/>
    <property type="match status" value="1"/>
</dbReference>
<feature type="domain" description="HTH luxR-type" evidence="4">
    <location>
        <begin position="82"/>
        <end position="147"/>
    </location>
</feature>
<dbReference type="PANTHER" id="PTHR44688:SF16">
    <property type="entry name" value="DNA-BINDING TRANSCRIPTIONAL ACTIVATOR DEVR_DOSR"/>
    <property type="match status" value="1"/>
</dbReference>
<dbReference type="InterPro" id="IPR000792">
    <property type="entry name" value="Tscrpt_reg_LuxR_C"/>
</dbReference>
<dbReference type="SMART" id="SM00421">
    <property type="entry name" value="HTH_LUXR"/>
    <property type="match status" value="1"/>
</dbReference>
<dbReference type="GO" id="GO:0003677">
    <property type="term" value="F:DNA binding"/>
    <property type="evidence" value="ECO:0007669"/>
    <property type="project" value="UniProtKB-KW"/>
</dbReference>
<evidence type="ECO:0000313" key="6">
    <source>
        <dbReference type="Proteomes" id="UP000237822"/>
    </source>
</evidence>
<keyword evidence="2" id="KW-0238">DNA-binding</keyword>
<keyword evidence="3" id="KW-0804">Transcription</keyword>
<dbReference type="InterPro" id="IPR016032">
    <property type="entry name" value="Sig_transdc_resp-reg_C-effctor"/>
</dbReference>
<gene>
    <name evidence="5" type="ORF">BCF74_11738</name>
</gene>
<dbReference type="SUPFAM" id="SSF46894">
    <property type="entry name" value="C-terminal effector domain of the bipartite response regulators"/>
    <property type="match status" value="1"/>
</dbReference>
<dbReference type="GO" id="GO:0006355">
    <property type="term" value="P:regulation of DNA-templated transcription"/>
    <property type="evidence" value="ECO:0007669"/>
    <property type="project" value="InterPro"/>
</dbReference>
<sequence length="152" mass="16514">MGFITSARTIRMHPLLTSLSPRVRVGPCALRLVISDSRLAVMEGPDLVDGRTMAWVAAGGEFLERSLEAWHAALAESEPALPPRTDPPLDARQLEVARLVCLGSTDAAIARQLQISRRTVARDVSAILDVTEARSRSEAILNMLGRGHHSRS</sequence>
<comment type="caution">
    <text evidence="5">The sequence shown here is derived from an EMBL/GenBank/DDBJ whole genome shotgun (WGS) entry which is preliminary data.</text>
</comment>
<dbReference type="AlphaFoldDB" id="A0A2T0UGF2"/>
<dbReference type="OrthoDB" id="3362530at2"/>
<dbReference type="InterPro" id="IPR036388">
    <property type="entry name" value="WH-like_DNA-bd_sf"/>
</dbReference>
<dbReference type="RefSeq" id="WP_106297989.1">
    <property type="nucleotide sequence ID" value="NZ_PVTI01000017.1"/>
</dbReference>
<dbReference type="Proteomes" id="UP000237822">
    <property type="component" value="Unassembled WGS sequence"/>
</dbReference>
<keyword evidence="6" id="KW-1185">Reference proteome</keyword>
<proteinExistence type="predicted"/>
<evidence type="ECO:0000256" key="3">
    <source>
        <dbReference type="ARBA" id="ARBA00023163"/>
    </source>
</evidence>
<evidence type="ECO:0000256" key="2">
    <source>
        <dbReference type="ARBA" id="ARBA00023125"/>
    </source>
</evidence>
<dbReference type="PROSITE" id="PS50043">
    <property type="entry name" value="HTH_LUXR_2"/>
    <property type="match status" value="1"/>
</dbReference>
<accession>A0A2T0UGF2</accession>
<reference evidence="5 6" key="1">
    <citation type="submission" date="2018-03" db="EMBL/GenBank/DDBJ databases">
        <title>Genomic Encyclopedia of Archaeal and Bacterial Type Strains, Phase II (KMG-II): from individual species to whole genera.</title>
        <authorList>
            <person name="Goeker M."/>
        </authorList>
    </citation>
    <scope>NUCLEOTIDE SEQUENCE [LARGE SCALE GENOMIC DNA]</scope>
    <source>
        <strain evidence="5 6">ATCC BAA-1496</strain>
    </source>
</reference>